<dbReference type="InterPro" id="IPR036322">
    <property type="entry name" value="WD40_repeat_dom_sf"/>
</dbReference>
<protein>
    <recommendedName>
        <fullName evidence="2">Anaphase-promoting complex subunit 4-like WD40 domain-containing protein</fullName>
    </recommendedName>
</protein>
<evidence type="ECO:0000313" key="3">
    <source>
        <dbReference type="EMBL" id="CAJ1953440.1"/>
    </source>
</evidence>
<keyword evidence="4" id="KW-1185">Reference proteome</keyword>
<reference evidence="3" key="1">
    <citation type="submission" date="2023-08" db="EMBL/GenBank/DDBJ databases">
        <authorList>
            <person name="Audoor S."/>
            <person name="Bilcke G."/>
        </authorList>
    </citation>
    <scope>NUCLEOTIDE SEQUENCE</scope>
</reference>
<accession>A0AAD2FTY6</accession>
<evidence type="ECO:0000256" key="1">
    <source>
        <dbReference type="SAM" id="MobiDB-lite"/>
    </source>
</evidence>
<dbReference type="PANTHER" id="PTHR19879:SF9">
    <property type="entry name" value="TRANSCRIPTION INITIATION FACTOR TFIID SUBUNIT 5"/>
    <property type="match status" value="1"/>
</dbReference>
<name>A0AAD2FTY6_9STRA</name>
<dbReference type="Pfam" id="PF00400">
    <property type="entry name" value="WD40"/>
    <property type="match status" value="1"/>
</dbReference>
<dbReference type="Gene3D" id="2.130.10.10">
    <property type="entry name" value="YVTN repeat-like/Quinoprotein amine dehydrogenase"/>
    <property type="match status" value="4"/>
</dbReference>
<dbReference type="EMBL" id="CAKOGP040001825">
    <property type="protein sequence ID" value="CAJ1953440.1"/>
    <property type="molecule type" value="Genomic_DNA"/>
</dbReference>
<dbReference type="SUPFAM" id="SSF50998">
    <property type="entry name" value="Quinoprotein alcohol dehydrogenase-like"/>
    <property type="match status" value="1"/>
</dbReference>
<dbReference type="SUPFAM" id="SSF50978">
    <property type="entry name" value="WD40 repeat-like"/>
    <property type="match status" value="1"/>
</dbReference>
<dbReference type="InterPro" id="IPR015943">
    <property type="entry name" value="WD40/YVTN_repeat-like_dom_sf"/>
</dbReference>
<gene>
    <name evidence="3" type="ORF">CYCCA115_LOCUS14040</name>
</gene>
<dbReference type="PANTHER" id="PTHR19879">
    <property type="entry name" value="TRANSCRIPTION INITIATION FACTOR TFIID"/>
    <property type="match status" value="1"/>
</dbReference>
<feature type="region of interest" description="Disordered" evidence="1">
    <location>
        <begin position="163"/>
        <end position="184"/>
    </location>
</feature>
<dbReference type="Pfam" id="PF12894">
    <property type="entry name" value="ANAPC4_WD40"/>
    <property type="match status" value="1"/>
</dbReference>
<dbReference type="InterPro" id="IPR001680">
    <property type="entry name" value="WD40_rpt"/>
</dbReference>
<organism evidence="3 4">
    <name type="scientific">Cylindrotheca closterium</name>
    <dbReference type="NCBI Taxonomy" id="2856"/>
    <lineage>
        <taxon>Eukaryota</taxon>
        <taxon>Sar</taxon>
        <taxon>Stramenopiles</taxon>
        <taxon>Ochrophyta</taxon>
        <taxon>Bacillariophyta</taxon>
        <taxon>Bacillariophyceae</taxon>
        <taxon>Bacillariophycidae</taxon>
        <taxon>Bacillariales</taxon>
        <taxon>Bacillariaceae</taxon>
        <taxon>Cylindrotheca</taxon>
    </lineage>
</organism>
<dbReference type="AlphaFoldDB" id="A0AAD2FTY6"/>
<comment type="caution">
    <text evidence="3">The sequence shown here is derived from an EMBL/GenBank/DDBJ whole genome shotgun (WGS) entry which is preliminary data.</text>
</comment>
<evidence type="ECO:0000313" key="4">
    <source>
        <dbReference type="Proteomes" id="UP001295423"/>
    </source>
</evidence>
<dbReference type="Proteomes" id="UP001295423">
    <property type="component" value="Unassembled WGS sequence"/>
</dbReference>
<proteinExistence type="predicted"/>
<evidence type="ECO:0000259" key="2">
    <source>
        <dbReference type="Pfam" id="PF12894"/>
    </source>
</evidence>
<feature type="compositionally biased region" description="Polar residues" evidence="1">
    <location>
        <begin position="164"/>
        <end position="181"/>
    </location>
</feature>
<dbReference type="InterPro" id="IPR024977">
    <property type="entry name" value="Apc4-like_WD40_dom"/>
</dbReference>
<feature type="domain" description="Anaphase-promoting complex subunit 4-like WD40" evidence="2">
    <location>
        <begin position="451"/>
        <end position="506"/>
    </location>
</feature>
<dbReference type="InterPro" id="IPR011047">
    <property type="entry name" value="Quinoprotein_ADH-like_sf"/>
</dbReference>
<sequence>MGNCLAKARKHARLDDSSDGGFEINPSYTETIRPLPKRRKGFASQWHQPQILTDFDHQEAFGIPEESPQSLDSTCATSLISFPQEEYSKGRHHRHHSCQDEYVHSIAANKKDSSSHPIENPLDQWSGGRKRGGALALRLARNKYLQHATSTPELQEISPISMDPSIQTPSFFSDGQTSSNKESLKDEFENSMSNGVVWEEYTRHRNVTAIGMSRNSNWMEEKNPLLLAVGTEDGVVTLVEILDRNMKTDASPGEMLSTRDNFGVEVKITLNGRIRAIDFSPDGSYVIAGGDGCVAYVMKIARDCSTQRLKNIEIFREVERVDRIYAISISPDSQLLSIGGFDSSVSFGQLSLLHSEDFFRLTEVPLRGLVLCVDWNKTNVAIGTSGQNGFAVIDKSFKVVHHVHRQAAVDVVKWKPDGSLLAIGDREVVLFDAVSFEVVCELRDIMPSHKRTKTKYRIKAMCFSPDGSFLAIGGSDGICHVVESKSFALVYRLQRPSAPVSIAWGRQKLASQGRKSYLGIADNSRAVVLFKAGLEAAHYEEDTSEFLPALEAAKTAKGDDWVLREGSFRDIEEITEKSPERSRAIGTITSIAFSRSNRRPNSSYLAYVSNDCSLTILSTRDWKLVLQMEFPKPIRSISFSYSKNLLALGGEEGVLYVLSVPNRSMILNMIYDSPIQTVAFSRHDERLSIGMMDGVLSFLSPNDDWDPCGEIDYSDSPIVCQDWCSSNLAIGRTDGSVTVFDKEKVMKGVFVPAAELSDSSKPIRSVSFGTGGRFLVFGGDAGDVSIANRKEEWSSSQINLRRQVLATKWSPGGRYVVFTGLNQTLRMIDTLTGDEVEGIRAKYSEIAKGNGDEQDLTCVDFSKCGNYIAFGCSNGSAHILRGPDWELVGPPI</sequence>
<dbReference type="SMART" id="SM00320">
    <property type="entry name" value="WD40"/>
    <property type="match status" value="12"/>
</dbReference>